<comment type="catalytic activity">
    <reaction evidence="11 12">
        <text>uridine(1498) in 16S rRNA + S-adenosyl-L-methionine = N(3)-methyluridine(1498) in 16S rRNA + S-adenosyl-L-homocysteine + H(+)</text>
        <dbReference type="Rhea" id="RHEA:42920"/>
        <dbReference type="Rhea" id="RHEA-COMP:10283"/>
        <dbReference type="Rhea" id="RHEA-COMP:10284"/>
        <dbReference type="ChEBI" id="CHEBI:15378"/>
        <dbReference type="ChEBI" id="CHEBI:57856"/>
        <dbReference type="ChEBI" id="CHEBI:59789"/>
        <dbReference type="ChEBI" id="CHEBI:65315"/>
        <dbReference type="ChEBI" id="CHEBI:74502"/>
        <dbReference type="EC" id="2.1.1.193"/>
    </reaction>
</comment>
<keyword evidence="9 12" id="KW-0949">S-adenosyl-L-methionine</keyword>
<evidence type="ECO:0000256" key="11">
    <source>
        <dbReference type="ARBA" id="ARBA00047944"/>
    </source>
</evidence>
<sequence length="250" mass="26265">MLPRLFVDEMASAGDAIWVGGEDGHHFSRVLRASLGEALVVCGPGGPFFAEVAEVRPGEICVRLRERAPSHEPKRSFVLVQGLAKGEKMDVIVQKSTEVGAAGIVVFEGERSVVRLSGEAKVAQKLARWRKIAREAAMQSQRDVVPFVAWAPALDAALAALEARGIRLALVLDEEEKATGFLSAIRDGALDGGAAIVVGPEGGLSPAERALARGDARCRTVTLGPRILRTETAGLVALAIALAETGDMGG</sequence>
<feature type="domain" description="Ribosomal RNA small subunit methyltransferase E methyltransferase" evidence="13">
    <location>
        <begin position="76"/>
        <end position="240"/>
    </location>
</feature>
<evidence type="ECO:0000313" key="15">
    <source>
        <dbReference type="Proteomes" id="UP000186156"/>
    </source>
</evidence>
<dbReference type="InterPro" id="IPR029026">
    <property type="entry name" value="tRNA_m1G_MTases_N"/>
</dbReference>
<evidence type="ECO:0000256" key="6">
    <source>
        <dbReference type="ARBA" id="ARBA00022552"/>
    </source>
</evidence>
<dbReference type="EMBL" id="FTOO01000002">
    <property type="protein sequence ID" value="SIS66843.1"/>
    <property type="molecule type" value="Genomic_DNA"/>
</dbReference>
<evidence type="ECO:0000256" key="8">
    <source>
        <dbReference type="ARBA" id="ARBA00022679"/>
    </source>
</evidence>
<evidence type="ECO:0000256" key="9">
    <source>
        <dbReference type="ARBA" id="ARBA00022691"/>
    </source>
</evidence>
<organism evidence="14 15">
    <name type="scientific">Alicyclobacillus vulcanalis</name>
    <dbReference type="NCBI Taxonomy" id="252246"/>
    <lineage>
        <taxon>Bacteria</taxon>
        <taxon>Bacillati</taxon>
        <taxon>Bacillota</taxon>
        <taxon>Bacilli</taxon>
        <taxon>Bacillales</taxon>
        <taxon>Alicyclobacillaceae</taxon>
        <taxon>Alicyclobacillus</taxon>
    </lineage>
</organism>
<comment type="function">
    <text evidence="10 12">Specifically methylates the N3 position of the uracil ring of uridine 1498 (m3U1498) in 16S rRNA. Acts on the fully assembled 30S ribosomal subunit.</text>
</comment>
<dbReference type="InterPro" id="IPR015947">
    <property type="entry name" value="PUA-like_sf"/>
</dbReference>
<comment type="subcellular location">
    <subcellularLocation>
        <location evidence="1 12">Cytoplasm</location>
    </subcellularLocation>
</comment>
<dbReference type="SUPFAM" id="SSF88697">
    <property type="entry name" value="PUA domain-like"/>
    <property type="match status" value="1"/>
</dbReference>
<keyword evidence="15" id="KW-1185">Reference proteome</keyword>
<dbReference type="GO" id="GO:0070042">
    <property type="term" value="F:rRNA (uridine-N3-)-methyltransferase activity"/>
    <property type="evidence" value="ECO:0007669"/>
    <property type="project" value="TreeGrafter"/>
</dbReference>
<evidence type="ECO:0000256" key="10">
    <source>
        <dbReference type="ARBA" id="ARBA00025699"/>
    </source>
</evidence>
<dbReference type="Gene3D" id="3.40.1280.10">
    <property type="match status" value="1"/>
</dbReference>
<evidence type="ECO:0000259" key="13">
    <source>
        <dbReference type="Pfam" id="PF04452"/>
    </source>
</evidence>
<keyword evidence="7 12" id="KW-0489">Methyltransferase</keyword>
<proteinExistence type="inferred from homology"/>
<dbReference type="InterPro" id="IPR006700">
    <property type="entry name" value="RsmE"/>
</dbReference>
<evidence type="ECO:0000256" key="5">
    <source>
        <dbReference type="ARBA" id="ARBA00022490"/>
    </source>
</evidence>
<comment type="similarity">
    <text evidence="2 12">Belongs to the RNA methyltransferase RsmE family.</text>
</comment>
<dbReference type="PANTHER" id="PTHR30027:SF3">
    <property type="entry name" value="16S RRNA (URACIL(1498)-N(3))-METHYLTRANSFERASE"/>
    <property type="match status" value="1"/>
</dbReference>
<evidence type="ECO:0000256" key="3">
    <source>
        <dbReference type="ARBA" id="ARBA00012328"/>
    </source>
</evidence>
<evidence type="ECO:0000256" key="1">
    <source>
        <dbReference type="ARBA" id="ARBA00004496"/>
    </source>
</evidence>
<protein>
    <recommendedName>
        <fullName evidence="4 12">Ribosomal RNA small subunit methyltransferase E</fullName>
        <ecNumber evidence="3 12">2.1.1.193</ecNumber>
    </recommendedName>
</protein>
<dbReference type="InterPro" id="IPR029028">
    <property type="entry name" value="Alpha/beta_knot_MTases"/>
</dbReference>
<keyword evidence="6 12" id="KW-0698">rRNA processing</keyword>
<dbReference type="Proteomes" id="UP000186156">
    <property type="component" value="Unassembled WGS sequence"/>
</dbReference>
<dbReference type="GO" id="GO:0005737">
    <property type="term" value="C:cytoplasm"/>
    <property type="evidence" value="ECO:0007669"/>
    <property type="project" value="UniProtKB-SubCell"/>
</dbReference>
<dbReference type="SUPFAM" id="SSF75217">
    <property type="entry name" value="alpha/beta knot"/>
    <property type="match status" value="1"/>
</dbReference>
<dbReference type="STRING" id="252246.SAMN05421799_102288"/>
<dbReference type="OrthoDB" id="9815641at2"/>
<gene>
    <name evidence="14" type="ORF">SAMN05421799_102288</name>
</gene>
<dbReference type="CDD" id="cd18084">
    <property type="entry name" value="RsmE-like"/>
    <property type="match status" value="1"/>
</dbReference>
<keyword evidence="5 12" id="KW-0963">Cytoplasm</keyword>
<keyword evidence="8 12" id="KW-0808">Transferase</keyword>
<evidence type="ECO:0000256" key="12">
    <source>
        <dbReference type="PIRNR" id="PIRNR015601"/>
    </source>
</evidence>
<reference evidence="15" key="1">
    <citation type="submission" date="2017-01" db="EMBL/GenBank/DDBJ databases">
        <authorList>
            <person name="Varghese N."/>
            <person name="Submissions S."/>
        </authorList>
    </citation>
    <scope>NUCLEOTIDE SEQUENCE [LARGE SCALE GENOMIC DNA]</scope>
    <source>
        <strain evidence="15">DSM 16176</strain>
    </source>
</reference>
<evidence type="ECO:0000256" key="4">
    <source>
        <dbReference type="ARBA" id="ARBA00013673"/>
    </source>
</evidence>
<dbReference type="Pfam" id="PF04452">
    <property type="entry name" value="Methyltrans_RNA"/>
    <property type="match status" value="1"/>
</dbReference>
<accession>A0A1N7KZ30</accession>
<dbReference type="InterPro" id="IPR046886">
    <property type="entry name" value="RsmE_MTase_dom"/>
</dbReference>
<evidence type="ECO:0000256" key="7">
    <source>
        <dbReference type="ARBA" id="ARBA00022603"/>
    </source>
</evidence>
<dbReference type="EC" id="2.1.1.193" evidence="3 12"/>
<evidence type="ECO:0000313" key="14">
    <source>
        <dbReference type="EMBL" id="SIS66843.1"/>
    </source>
</evidence>
<dbReference type="PANTHER" id="PTHR30027">
    <property type="entry name" value="RIBOSOMAL RNA SMALL SUBUNIT METHYLTRANSFERASE E"/>
    <property type="match status" value="1"/>
</dbReference>
<dbReference type="PIRSF" id="PIRSF015601">
    <property type="entry name" value="MTase_slr0722"/>
    <property type="match status" value="1"/>
</dbReference>
<evidence type="ECO:0000256" key="2">
    <source>
        <dbReference type="ARBA" id="ARBA00005528"/>
    </source>
</evidence>
<name>A0A1N7KZ30_9BACL</name>
<dbReference type="NCBIfam" id="TIGR00046">
    <property type="entry name" value="RsmE family RNA methyltransferase"/>
    <property type="match status" value="1"/>
</dbReference>
<dbReference type="RefSeq" id="WP_076345207.1">
    <property type="nucleotide sequence ID" value="NZ_FTOO01000002.1"/>
</dbReference>
<dbReference type="AlphaFoldDB" id="A0A1N7KZ30"/>
<dbReference type="GO" id="GO:0070475">
    <property type="term" value="P:rRNA base methylation"/>
    <property type="evidence" value="ECO:0007669"/>
    <property type="project" value="TreeGrafter"/>
</dbReference>